<feature type="region of interest" description="Disordered" evidence="1">
    <location>
        <begin position="233"/>
        <end position="263"/>
    </location>
</feature>
<reference evidence="2" key="1">
    <citation type="journal article" date="2019" name="Sci. Rep.">
        <title>Draft genome of Tanacetum cinerariifolium, the natural source of mosquito coil.</title>
        <authorList>
            <person name="Yamashiro T."/>
            <person name="Shiraishi A."/>
            <person name="Satake H."/>
            <person name="Nakayama K."/>
        </authorList>
    </citation>
    <scope>NUCLEOTIDE SEQUENCE</scope>
</reference>
<sequence>MCEIFCQSVLKKREEKRIEEEQAAKAHTWKLPVCYNDDDDEEGYNSLNDNIISELPSYSAVTPTEPIDSLSMGDEHLHTISATKSDEFIKSCVENLVPNPSESEGKNGCDVLAGFTTFSNDLFDDDYDSDSSEDQSLSDEDVPEKIYSNPLFDKEIIPMEIDQHSFNAKSDLIESMPNHDSSVIISSKIDSLFDEFADELTLLKSIPPGIDTTDCHPEKEIRFAKRLLYDNSSSRPPEEIVSDNSNADIESFSPSPIPNKDSNPLMEEIDLSFNLDDPMSSGIEEDDDYDSERDIPNLEELLDNYSLSLPTNESYHFDIPSPYRPPAKPPDGNTRTLNIMMGDVSDQKVPIHNLTIIRVLNQEKSPNLFSHLGFKAFQPSAECPMIINGKNIPLLDVPLFHFYPP</sequence>
<gene>
    <name evidence="2" type="ORF">Tci_673463</name>
</gene>
<evidence type="ECO:0000313" key="2">
    <source>
        <dbReference type="EMBL" id="GFB01492.1"/>
    </source>
</evidence>
<proteinExistence type="predicted"/>
<name>A0A699KQ01_TANCI</name>
<feature type="compositionally biased region" description="Polar residues" evidence="1">
    <location>
        <begin position="242"/>
        <end position="254"/>
    </location>
</feature>
<evidence type="ECO:0008006" key="3">
    <source>
        <dbReference type="Google" id="ProtNLM"/>
    </source>
</evidence>
<comment type="caution">
    <text evidence="2">The sequence shown here is derived from an EMBL/GenBank/DDBJ whole genome shotgun (WGS) entry which is preliminary data.</text>
</comment>
<dbReference type="AlphaFoldDB" id="A0A699KQ01"/>
<organism evidence="2">
    <name type="scientific">Tanacetum cinerariifolium</name>
    <name type="common">Dalmatian daisy</name>
    <name type="synonym">Chrysanthemum cinerariifolium</name>
    <dbReference type="NCBI Taxonomy" id="118510"/>
    <lineage>
        <taxon>Eukaryota</taxon>
        <taxon>Viridiplantae</taxon>
        <taxon>Streptophyta</taxon>
        <taxon>Embryophyta</taxon>
        <taxon>Tracheophyta</taxon>
        <taxon>Spermatophyta</taxon>
        <taxon>Magnoliopsida</taxon>
        <taxon>eudicotyledons</taxon>
        <taxon>Gunneridae</taxon>
        <taxon>Pentapetalae</taxon>
        <taxon>asterids</taxon>
        <taxon>campanulids</taxon>
        <taxon>Asterales</taxon>
        <taxon>Asteraceae</taxon>
        <taxon>Asteroideae</taxon>
        <taxon>Anthemideae</taxon>
        <taxon>Anthemidinae</taxon>
        <taxon>Tanacetum</taxon>
    </lineage>
</organism>
<protein>
    <recommendedName>
        <fullName evidence="3">Reverse transcriptase domain-containing protein</fullName>
    </recommendedName>
</protein>
<evidence type="ECO:0000256" key="1">
    <source>
        <dbReference type="SAM" id="MobiDB-lite"/>
    </source>
</evidence>
<dbReference type="EMBL" id="BKCJ010533859">
    <property type="protein sequence ID" value="GFB01492.1"/>
    <property type="molecule type" value="Genomic_DNA"/>
</dbReference>
<accession>A0A699KQ01</accession>